<dbReference type="SMART" id="SM00382">
    <property type="entry name" value="AAA"/>
    <property type="match status" value="1"/>
</dbReference>
<dbReference type="Pfam" id="PF00005">
    <property type="entry name" value="ABC_tran"/>
    <property type="match status" value="1"/>
</dbReference>
<sequence>MADSCKLQVSGLVKRFGGLTATDQASFEVRTGEMHALIGPNGAGKTTLIHQISGALRPDAGRISMDGADITQLPMHRRVRLGLARSYQITSVFKAFSVLDNVALAVQARTGGAAGCWRPARREADVYAQARHALDRVGLAARLDAPTHSLSHGEQRKLEVALALATSPSLLLLDEPMAGMGPEESEAMVELLLGLRGEVTMLLVEHDMHAVFRLADRLSVLVYGRVIATGSPEAIRRNADVCRAYLGDEAIV</sequence>
<dbReference type="InterPro" id="IPR032823">
    <property type="entry name" value="BCA_ABC_TP_C"/>
</dbReference>
<dbReference type="PROSITE" id="PS50893">
    <property type="entry name" value="ABC_TRANSPORTER_2"/>
    <property type="match status" value="1"/>
</dbReference>
<dbReference type="SUPFAM" id="SSF52540">
    <property type="entry name" value="P-loop containing nucleoside triphosphate hydrolases"/>
    <property type="match status" value="1"/>
</dbReference>
<dbReference type="Pfam" id="PF12399">
    <property type="entry name" value="BCA_ABC_TP_C"/>
    <property type="match status" value="1"/>
</dbReference>
<keyword evidence="7" id="KW-1185">Reference proteome</keyword>
<dbReference type="PANTHER" id="PTHR45772:SF2">
    <property type="entry name" value="ABC TRANSPORTER ATP-BINDING PROTEIN"/>
    <property type="match status" value="1"/>
</dbReference>
<dbReference type="EMBL" id="SGXC01000001">
    <property type="protein sequence ID" value="RZS84793.1"/>
    <property type="molecule type" value="Genomic_DNA"/>
</dbReference>
<keyword evidence="4 6" id="KW-0067">ATP-binding</keyword>
<dbReference type="CDD" id="cd03219">
    <property type="entry name" value="ABC_Mj1267_LivG_branched"/>
    <property type="match status" value="1"/>
</dbReference>
<keyword evidence="2" id="KW-0472">Membrane</keyword>
<dbReference type="RefSeq" id="WP_130356122.1">
    <property type="nucleotide sequence ID" value="NZ_SGXC01000001.1"/>
</dbReference>
<evidence type="ECO:0000313" key="6">
    <source>
        <dbReference type="EMBL" id="RZS84793.1"/>
    </source>
</evidence>
<dbReference type="GO" id="GO:0005524">
    <property type="term" value="F:ATP binding"/>
    <property type="evidence" value="ECO:0007669"/>
    <property type="project" value="UniProtKB-KW"/>
</dbReference>
<reference evidence="6 7" key="1">
    <citation type="submission" date="2019-02" db="EMBL/GenBank/DDBJ databases">
        <title>Genomic Encyclopedia of Type Strains, Phase IV (KMG-IV): sequencing the most valuable type-strain genomes for metagenomic binning, comparative biology and taxonomic classification.</title>
        <authorList>
            <person name="Goeker M."/>
        </authorList>
    </citation>
    <scope>NUCLEOTIDE SEQUENCE [LARGE SCALE GENOMIC DNA]</scope>
    <source>
        <strain evidence="6 7">K24</strain>
    </source>
</reference>
<keyword evidence="1" id="KW-0813">Transport</keyword>
<proteinExistence type="predicted"/>
<dbReference type="PANTHER" id="PTHR45772">
    <property type="entry name" value="CONSERVED COMPONENT OF ABC TRANSPORTER FOR NATURAL AMINO ACIDS-RELATED"/>
    <property type="match status" value="1"/>
</dbReference>
<keyword evidence="2" id="KW-1003">Cell membrane</keyword>
<comment type="caution">
    <text evidence="6">The sequence shown here is derived from an EMBL/GenBank/DDBJ whole genome shotgun (WGS) entry which is preliminary data.</text>
</comment>
<dbReference type="Gene3D" id="3.40.50.300">
    <property type="entry name" value="P-loop containing nucleotide triphosphate hydrolases"/>
    <property type="match status" value="1"/>
</dbReference>
<dbReference type="InterPro" id="IPR003593">
    <property type="entry name" value="AAA+_ATPase"/>
</dbReference>
<dbReference type="OrthoDB" id="9781337at2"/>
<evidence type="ECO:0000313" key="7">
    <source>
        <dbReference type="Proteomes" id="UP000292445"/>
    </source>
</evidence>
<evidence type="ECO:0000256" key="4">
    <source>
        <dbReference type="ARBA" id="ARBA00022840"/>
    </source>
</evidence>
<organism evidence="6 7">
    <name type="scientific">Pigmentiphaga kullae</name>
    <dbReference type="NCBI Taxonomy" id="151784"/>
    <lineage>
        <taxon>Bacteria</taxon>
        <taxon>Pseudomonadati</taxon>
        <taxon>Pseudomonadota</taxon>
        <taxon>Betaproteobacteria</taxon>
        <taxon>Burkholderiales</taxon>
        <taxon>Alcaligenaceae</taxon>
        <taxon>Pigmentiphaga</taxon>
    </lineage>
</organism>
<dbReference type="InterPro" id="IPR051120">
    <property type="entry name" value="ABC_AA/LPS_Transport"/>
</dbReference>
<dbReference type="GO" id="GO:0016887">
    <property type="term" value="F:ATP hydrolysis activity"/>
    <property type="evidence" value="ECO:0007669"/>
    <property type="project" value="InterPro"/>
</dbReference>
<dbReference type="PROSITE" id="PS00211">
    <property type="entry name" value="ABC_TRANSPORTER_1"/>
    <property type="match status" value="1"/>
</dbReference>
<feature type="domain" description="ABC transporter" evidence="5">
    <location>
        <begin position="7"/>
        <end position="248"/>
    </location>
</feature>
<dbReference type="AlphaFoldDB" id="A0A4Q7NIQ3"/>
<accession>A0A4Q7NIQ3</accession>
<dbReference type="GO" id="GO:0005886">
    <property type="term" value="C:plasma membrane"/>
    <property type="evidence" value="ECO:0007669"/>
    <property type="project" value="TreeGrafter"/>
</dbReference>
<name>A0A4Q7NIQ3_9BURK</name>
<evidence type="ECO:0000256" key="3">
    <source>
        <dbReference type="ARBA" id="ARBA00022741"/>
    </source>
</evidence>
<evidence type="ECO:0000259" key="5">
    <source>
        <dbReference type="PROSITE" id="PS50893"/>
    </source>
</evidence>
<keyword evidence="3" id="KW-0547">Nucleotide-binding</keyword>
<gene>
    <name evidence="6" type="ORF">EV675_0812</name>
</gene>
<dbReference type="Proteomes" id="UP000292445">
    <property type="component" value="Unassembled WGS sequence"/>
</dbReference>
<evidence type="ECO:0000256" key="1">
    <source>
        <dbReference type="ARBA" id="ARBA00022448"/>
    </source>
</evidence>
<dbReference type="InterPro" id="IPR017871">
    <property type="entry name" value="ABC_transporter-like_CS"/>
</dbReference>
<dbReference type="InterPro" id="IPR003439">
    <property type="entry name" value="ABC_transporter-like_ATP-bd"/>
</dbReference>
<evidence type="ECO:0000256" key="2">
    <source>
        <dbReference type="ARBA" id="ARBA00022475"/>
    </source>
</evidence>
<dbReference type="InterPro" id="IPR027417">
    <property type="entry name" value="P-loop_NTPase"/>
</dbReference>
<protein>
    <submittedName>
        <fullName evidence="6">Amino acid/amide ABC transporter ATP-binding protein 1 (HAAT family)</fullName>
    </submittedName>
</protein>